<protein>
    <submittedName>
        <fullName evidence="1">Uncharacterized protein</fullName>
    </submittedName>
</protein>
<reference evidence="1 2" key="1">
    <citation type="submission" date="2018-06" db="EMBL/GenBank/DDBJ databases">
        <authorList>
            <consortium name="Pathogen Informatics"/>
            <person name="Doyle S."/>
        </authorList>
    </citation>
    <scope>NUCLEOTIDE SEQUENCE [LARGE SCALE GENOMIC DNA]</scope>
    <source>
        <strain evidence="1 2">NCTC12157</strain>
    </source>
</reference>
<dbReference type="AlphaFoldDB" id="A0A377N8A5"/>
<gene>
    <name evidence="1" type="ORF">NCTC12157_00617</name>
</gene>
<proteinExistence type="predicted"/>
<dbReference type="EMBL" id="UGGO01000001">
    <property type="protein sequence ID" value="STQ42949.1"/>
    <property type="molecule type" value="Genomic_DNA"/>
</dbReference>
<evidence type="ECO:0000313" key="2">
    <source>
        <dbReference type="Proteomes" id="UP000254304"/>
    </source>
</evidence>
<sequence length="60" mass="6757">MKNIFKKSINQIFTPSDTQVIVQEAQKQIIRHLDAPIAPSLLAARADAGRHGDADRLRYQ</sequence>
<dbReference type="Proteomes" id="UP000254304">
    <property type="component" value="Unassembled WGS sequence"/>
</dbReference>
<evidence type="ECO:0000313" key="1">
    <source>
        <dbReference type="EMBL" id="STQ42949.1"/>
    </source>
</evidence>
<name>A0A377N8A5_9GAMM</name>
<accession>A0A377N8A5</accession>
<organism evidence="1 2">
    <name type="scientific">Ewingella americana</name>
    <dbReference type="NCBI Taxonomy" id="41202"/>
    <lineage>
        <taxon>Bacteria</taxon>
        <taxon>Pseudomonadati</taxon>
        <taxon>Pseudomonadota</taxon>
        <taxon>Gammaproteobacteria</taxon>
        <taxon>Enterobacterales</taxon>
        <taxon>Yersiniaceae</taxon>
        <taxon>Ewingella</taxon>
    </lineage>
</organism>